<dbReference type="Gene3D" id="3.40.30.10">
    <property type="entry name" value="Glutaredoxin"/>
    <property type="match status" value="1"/>
</dbReference>
<keyword evidence="2" id="KW-0732">Signal</keyword>
<dbReference type="InterPro" id="IPR050553">
    <property type="entry name" value="Thioredoxin_ResA/DsbE_sf"/>
</dbReference>
<dbReference type="Proteomes" id="UP000192342">
    <property type="component" value="Unassembled WGS sequence"/>
</dbReference>
<dbReference type="CDD" id="cd02966">
    <property type="entry name" value="TlpA_like_family"/>
    <property type="match status" value="1"/>
</dbReference>
<dbReference type="PANTHER" id="PTHR42852:SF18">
    <property type="entry name" value="CHROMOSOME UNDETERMINED SCAFFOLD_47, WHOLE GENOME SHOTGUN SEQUENCE"/>
    <property type="match status" value="1"/>
</dbReference>
<dbReference type="SUPFAM" id="SSF52833">
    <property type="entry name" value="Thioredoxin-like"/>
    <property type="match status" value="1"/>
</dbReference>
<proteinExistence type="predicted"/>
<gene>
    <name evidence="4" type="ORF">ATO7_06105</name>
</gene>
<dbReference type="GO" id="GO:0016209">
    <property type="term" value="F:antioxidant activity"/>
    <property type="evidence" value="ECO:0007669"/>
    <property type="project" value="InterPro"/>
</dbReference>
<dbReference type="Pfam" id="PF00578">
    <property type="entry name" value="AhpC-TSA"/>
    <property type="match status" value="1"/>
</dbReference>
<dbReference type="PANTHER" id="PTHR42852">
    <property type="entry name" value="THIOL:DISULFIDE INTERCHANGE PROTEIN DSBE"/>
    <property type="match status" value="1"/>
</dbReference>
<accession>A0A1Y1SJ50</accession>
<evidence type="ECO:0000259" key="3">
    <source>
        <dbReference type="PROSITE" id="PS51352"/>
    </source>
</evidence>
<dbReference type="InterPro" id="IPR013766">
    <property type="entry name" value="Thioredoxin_domain"/>
</dbReference>
<reference evidence="4 5" key="1">
    <citation type="submission" date="2013-04" db="EMBL/GenBank/DDBJ databases">
        <title>Oceanococcus atlanticus 22II-S10r2 Genome Sequencing.</title>
        <authorList>
            <person name="Lai Q."/>
            <person name="Li G."/>
            <person name="Shao Z."/>
        </authorList>
    </citation>
    <scope>NUCLEOTIDE SEQUENCE [LARGE SCALE GENOMIC DNA]</scope>
    <source>
        <strain evidence="4 5">22II-S10r2</strain>
    </source>
</reference>
<dbReference type="EMBL" id="AQQV01000001">
    <property type="protein sequence ID" value="ORE89430.1"/>
    <property type="molecule type" value="Genomic_DNA"/>
</dbReference>
<feature type="signal peptide" evidence="2">
    <location>
        <begin position="1"/>
        <end position="20"/>
    </location>
</feature>
<dbReference type="STRING" id="1317117.ATO7_06105"/>
<feature type="chain" id="PRO_5012666000" description="Thioredoxin domain-containing protein" evidence="2">
    <location>
        <begin position="21"/>
        <end position="161"/>
    </location>
</feature>
<dbReference type="InterPro" id="IPR000866">
    <property type="entry name" value="AhpC/TSA"/>
</dbReference>
<evidence type="ECO:0000256" key="2">
    <source>
        <dbReference type="SAM" id="SignalP"/>
    </source>
</evidence>
<dbReference type="PROSITE" id="PS51352">
    <property type="entry name" value="THIOREDOXIN_2"/>
    <property type="match status" value="1"/>
</dbReference>
<organism evidence="4 5">
    <name type="scientific">Oceanococcus atlanticus</name>
    <dbReference type="NCBI Taxonomy" id="1317117"/>
    <lineage>
        <taxon>Bacteria</taxon>
        <taxon>Pseudomonadati</taxon>
        <taxon>Pseudomonadota</taxon>
        <taxon>Gammaproteobacteria</taxon>
        <taxon>Chromatiales</taxon>
        <taxon>Oceanococcaceae</taxon>
        <taxon>Oceanococcus</taxon>
    </lineage>
</organism>
<sequence length="161" mass="17852">MFRRFVALCALVFAGTLVHASDAAPAWQLDQLNSDEPMRLHDLRGEVVLLDFWASWCVPCRASMAALLDLKREFAEQPVRIVPISVDADAQDARDFLAKYGPGLISLHDPDGEVADAYDLLGMPSSFVIGRDGQLLLRHEGYRAGDEEAWREAIQQALQGD</sequence>
<dbReference type="InterPro" id="IPR036249">
    <property type="entry name" value="Thioredoxin-like_sf"/>
</dbReference>
<protein>
    <recommendedName>
        <fullName evidence="3">Thioredoxin domain-containing protein</fullName>
    </recommendedName>
</protein>
<keyword evidence="5" id="KW-1185">Reference proteome</keyword>
<evidence type="ECO:0000313" key="4">
    <source>
        <dbReference type="EMBL" id="ORE89430.1"/>
    </source>
</evidence>
<dbReference type="RefSeq" id="WP_083560530.1">
    <property type="nucleotide sequence ID" value="NZ_AQQV01000001.1"/>
</dbReference>
<dbReference type="GO" id="GO:0015036">
    <property type="term" value="F:disulfide oxidoreductase activity"/>
    <property type="evidence" value="ECO:0007669"/>
    <property type="project" value="UniProtKB-ARBA"/>
</dbReference>
<dbReference type="AlphaFoldDB" id="A0A1Y1SJ50"/>
<evidence type="ECO:0000256" key="1">
    <source>
        <dbReference type="ARBA" id="ARBA00023284"/>
    </source>
</evidence>
<evidence type="ECO:0000313" key="5">
    <source>
        <dbReference type="Proteomes" id="UP000192342"/>
    </source>
</evidence>
<dbReference type="InterPro" id="IPR017937">
    <property type="entry name" value="Thioredoxin_CS"/>
</dbReference>
<dbReference type="OrthoDB" id="9788279at2"/>
<name>A0A1Y1SJ50_9GAMM</name>
<keyword evidence="1" id="KW-0676">Redox-active center</keyword>
<dbReference type="PROSITE" id="PS00194">
    <property type="entry name" value="THIOREDOXIN_1"/>
    <property type="match status" value="1"/>
</dbReference>
<feature type="domain" description="Thioredoxin" evidence="3">
    <location>
        <begin position="18"/>
        <end position="159"/>
    </location>
</feature>
<comment type="caution">
    <text evidence="4">The sequence shown here is derived from an EMBL/GenBank/DDBJ whole genome shotgun (WGS) entry which is preliminary data.</text>
</comment>